<dbReference type="InterPro" id="IPR001452">
    <property type="entry name" value="SH3_domain"/>
</dbReference>
<dbReference type="PROSITE" id="PS50002">
    <property type="entry name" value="SH3"/>
    <property type="match status" value="1"/>
</dbReference>
<feature type="region of interest" description="Disordered" evidence="5">
    <location>
        <begin position="20"/>
        <end position="60"/>
    </location>
</feature>
<accession>A0A9W9Z2L6</accession>
<dbReference type="GO" id="GO:0035591">
    <property type="term" value="F:signaling adaptor activity"/>
    <property type="evidence" value="ECO:0007669"/>
    <property type="project" value="TreeGrafter"/>
</dbReference>
<dbReference type="PRINTS" id="PR00452">
    <property type="entry name" value="SH3DOMAIN"/>
</dbReference>
<dbReference type="EC" id="2.7.10.2" evidence="8"/>
<dbReference type="PRINTS" id="PR00401">
    <property type="entry name" value="SH2DOMAIN"/>
</dbReference>
<dbReference type="Gene3D" id="2.30.30.40">
    <property type="entry name" value="SH3 Domains"/>
    <property type="match status" value="1"/>
</dbReference>
<feature type="domain" description="SH3" evidence="7">
    <location>
        <begin position="61"/>
        <end position="123"/>
    </location>
</feature>
<dbReference type="InterPro" id="IPR051184">
    <property type="entry name" value="Tyrosine-phos_adapter"/>
</dbReference>
<proteinExistence type="predicted"/>
<evidence type="ECO:0000313" key="9">
    <source>
        <dbReference type="Proteomes" id="UP001163046"/>
    </source>
</evidence>
<dbReference type="InterPro" id="IPR000980">
    <property type="entry name" value="SH2"/>
</dbReference>
<dbReference type="PROSITE" id="PS50001">
    <property type="entry name" value="SH2"/>
    <property type="match status" value="1"/>
</dbReference>
<evidence type="ECO:0000256" key="1">
    <source>
        <dbReference type="ARBA" id="ARBA00022443"/>
    </source>
</evidence>
<evidence type="ECO:0000256" key="5">
    <source>
        <dbReference type="SAM" id="MobiDB-lite"/>
    </source>
</evidence>
<sequence>MGKESPIGWENRRKNRAKCARLSRSLKEITPDVTGTSTNQPGSRYVPEPPSSPPPEPSPSAVKSLYIALYDYDARTEEDLSFKKGRNSEVNIDDLANDWWRARSRETSGEGFIPSNYVALHQTLEAEDWYFGEMKRPEAEKLLKTPPNEHGAFLVRDSDKGGYALSDERW</sequence>
<keyword evidence="1 4" id="KW-0728">SH3 domain</keyword>
<evidence type="ECO:0000259" key="7">
    <source>
        <dbReference type="PROSITE" id="PS50002"/>
    </source>
</evidence>
<dbReference type="SMART" id="SM00326">
    <property type="entry name" value="SH3"/>
    <property type="match status" value="1"/>
</dbReference>
<dbReference type="AlphaFoldDB" id="A0A9W9Z2L6"/>
<gene>
    <name evidence="8" type="primary">Src42A_1</name>
    <name evidence="8" type="ORF">OS493_009173</name>
</gene>
<dbReference type="GO" id="GO:0016477">
    <property type="term" value="P:cell migration"/>
    <property type="evidence" value="ECO:0007669"/>
    <property type="project" value="TreeGrafter"/>
</dbReference>
<feature type="compositionally biased region" description="Pro residues" evidence="5">
    <location>
        <begin position="47"/>
        <end position="58"/>
    </location>
</feature>
<dbReference type="EMBL" id="MU826829">
    <property type="protein sequence ID" value="KAJ7373851.1"/>
    <property type="molecule type" value="Genomic_DNA"/>
</dbReference>
<evidence type="ECO:0000256" key="3">
    <source>
        <dbReference type="PROSITE-ProRule" id="PRU00191"/>
    </source>
</evidence>
<feature type="compositionally biased region" description="Polar residues" evidence="5">
    <location>
        <begin position="33"/>
        <end position="42"/>
    </location>
</feature>
<comment type="caution">
    <text evidence="8">The sequence shown here is derived from an EMBL/GenBank/DDBJ whole genome shotgun (WGS) entry which is preliminary data.</text>
</comment>
<dbReference type="GO" id="GO:0005737">
    <property type="term" value="C:cytoplasm"/>
    <property type="evidence" value="ECO:0007669"/>
    <property type="project" value="TreeGrafter"/>
</dbReference>
<evidence type="ECO:0000256" key="4">
    <source>
        <dbReference type="PROSITE-ProRule" id="PRU00192"/>
    </source>
</evidence>
<evidence type="ECO:0000256" key="2">
    <source>
        <dbReference type="ARBA" id="ARBA00022999"/>
    </source>
</evidence>
<evidence type="ECO:0000313" key="8">
    <source>
        <dbReference type="EMBL" id="KAJ7373851.1"/>
    </source>
</evidence>
<dbReference type="GO" id="GO:0004715">
    <property type="term" value="F:non-membrane spanning protein tyrosine kinase activity"/>
    <property type="evidence" value="ECO:0007669"/>
    <property type="project" value="UniProtKB-EC"/>
</dbReference>
<dbReference type="GO" id="GO:0030971">
    <property type="term" value="F:receptor tyrosine kinase binding"/>
    <property type="evidence" value="ECO:0007669"/>
    <property type="project" value="TreeGrafter"/>
</dbReference>
<reference evidence="8" key="1">
    <citation type="submission" date="2023-01" db="EMBL/GenBank/DDBJ databases">
        <title>Genome assembly of the deep-sea coral Lophelia pertusa.</title>
        <authorList>
            <person name="Herrera S."/>
            <person name="Cordes E."/>
        </authorList>
    </citation>
    <scope>NUCLEOTIDE SEQUENCE</scope>
    <source>
        <strain evidence="8">USNM1676648</strain>
        <tissue evidence="8">Polyp</tissue>
    </source>
</reference>
<name>A0A9W9Z2L6_9CNID</name>
<feature type="domain" description="SH2" evidence="6">
    <location>
        <begin position="129"/>
        <end position="166"/>
    </location>
</feature>
<dbReference type="Gene3D" id="3.30.505.10">
    <property type="entry name" value="SH2 domain"/>
    <property type="match status" value="1"/>
</dbReference>
<dbReference type="PANTHER" id="PTHR19969:SF5">
    <property type="entry name" value="CRK-LIKE PROTEIN"/>
    <property type="match status" value="1"/>
</dbReference>
<keyword evidence="9" id="KW-1185">Reference proteome</keyword>
<evidence type="ECO:0000259" key="6">
    <source>
        <dbReference type="PROSITE" id="PS50001"/>
    </source>
</evidence>
<dbReference type="GO" id="GO:0007167">
    <property type="term" value="P:enzyme-linked receptor protein signaling pathway"/>
    <property type="evidence" value="ECO:0007669"/>
    <property type="project" value="TreeGrafter"/>
</dbReference>
<dbReference type="InterPro" id="IPR036860">
    <property type="entry name" value="SH2_dom_sf"/>
</dbReference>
<dbReference type="PANTHER" id="PTHR19969">
    <property type="entry name" value="SH2-SH3 ADAPTOR PROTEIN-RELATED"/>
    <property type="match status" value="1"/>
</dbReference>
<dbReference type="Pfam" id="PF00017">
    <property type="entry name" value="SH2"/>
    <property type="match status" value="1"/>
</dbReference>
<organism evidence="8 9">
    <name type="scientific">Desmophyllum pertusum</name>
    <dbReference type="NCBI Taxonomy" id="174260"/>
    <lineage>
        <taxon>Eukaryota</taxon>
        <taxon>Metazoa</taxon>
        <taxon>Cnidaria</taxon>
        <taxon>Anthozoa</taxon>
        <taxon>Hexacorallia</taxon>
        <taxon>Scleractinia</taxon>
        <taxon>Caryophylliina</taxon>
        <taxon>Caryophylliidae</taxon>
        <taxon>Desmophyllum</taxon>
    </lineage>
</organism>
<dbReference type="Pfam" id="PF00018">
    <property type="entry name" value="SH3_1"/>
    <property type="match status" value="1"/>
</dbReference>
<dbReference type="Proteomes" id="UP001163046">
    <property type="component" value="Unassembled WGS sequence"/>
</dbReference>
<dbReference type="OrthoDB" id="4062651at2759"/>
<dbReference type="SUPFAM" id="SSF50044">
    <property type="entry name" value="SH3-domain"/>
    <property type="match status" value="1"/>
</dbReference>
<dbReference type="SUPFAM" id="SSF55550">
    <property type="entry name" value="SH2 domain"/>
    <property type="match status" value="1"/>
</dbReference>
<dbReference type="InterPro" id="IPR036028">
    <property type="entry name" value="SH3-like_dom_sf"/>
</dbReference>
<dbReference type="CDD" id="cd11845">
    <property type="entry name" value="SH3_Src_like"/>
    <property type="match status" value="1"/>
</dbReference>
<protein>
    <submittedName>
        <fullName evidence="8">ATP binding</fullName>
        <ecNumber evidence="8">2.7.10.2</ecNumber>
    </submittedName>
</protein>
<keyword evidence="2 3" id="KW-0727">SH2 domain</keyword>
<keyword evidence="8" id="KW-0808">Transferase</keyword>